<protein>
    <recommendedName>
        <fullName evidence="9">ABC transporter permease</fullName>
    </recommendedName>
</protein>
<dbReference type="InterPro" id="IPR030802">
    <property type="entry name" value="Permease_MalE"/>
</dbReference>
<sequence>MNLKQWFCRLSMSYRIFRQLLLPHYTSSRTIRNLFGQMKIMGVDSLAIVLLTSSFISMIFTFQVARELMYLNASNLVGSILTVTFIRELSPVLTAIIITSRIGSAFTAEIATMKVTDQIDVLYLLNVDPLQYLVNPRVHSCLLMLPLLTIIGFATSISSSIFVSAVLYNISPITFLNASYVSISILDLIYVTIKAFVFGLIIGVNSCSWGLTSLEGSVNVGRSTTSSVVTNLLMIFISDFFLSFVMYRNFNSLLL</sequence>
<dbReference type="GO" id="GO:0043190">
    <property type="term" value="C:ATP-binding cassette (ABC) transporter complex"/>
    <property type="evidence" value="ECO:0007669"/>
    <property type="project" value="InterPro"/>
</dbReference>
<keyword evidence="3" id="KW-0813">Transport</keyword>
<comment type="subcellular location">
    <subcellularLocation>
        <location evidence="1">Membrane</location>
        <topology evidence="1">Multi-pass membrane protein</topology>
    </subcellularLocation>
</comment>
<dbReference type="GO" id="GO:0005548">
    <property type="term" value="F:phospholipid transporter activity"/>
    <property type="evidence" value="ECO:0007669"/>
    <property type="project" value="TreeGrafter"/>
</dbReference>
<keyword evidence="8" id="KW-0150">Chloroplast</keyword>
<dbReference type="InterPro" id="IPR003453">
    <property type="entry name" value="ABC_MlaE_roteobac"/>
</dbReference>
<geneLocation type="chloroplast" evidence="8"/>
<reference evidence="8" key="1">
    <citation type="submission" date="2016-10" db="EMBL/GenBank/DDBJ databases">
        <title>Chloroplast genomes as a tool to resolve red algal phylogenies: a case study in the Nemaliales.</title>
        <authorList>
            <person name="Costa J.F."/>
            <person name="Lin S.M."/>
            <person name="Macaya E.C."/>
            <person name="Fernandez-Garcia C."/>
            <person name="Verbruggen H."/>
        </authorList>
    </citation>
    <scope>NUCLEOTIDE SEQUENCE</scope>
    <source>
        <strain evidence="8">H.1444</strain>
    </source>
</reference>
<proteinExistence type="inferred from homology"/>
<keyword evidence="4 7" id="KW-0812">Transmembrane</keyword>
<feature type="transmembrane region" description="Helical" evidence="7">
    <location>
        <begin position="180"/>
        <end position="204"/>
    </location>
</feature>
<evidence type="ECO:0000313" key="8">
    <source>
        <dbReference type="EMBL" id="SCW22919.1"/>
    </source>
</evidence>
<evidence type="ECO:0000256" key="4">
    <source>
        <dbReference type="ARBA" id="ARBA00022692"/>
    </source>
</evidence>
<feature type="transmembrane region" description="Helical" evidence="7">
    <location>
        <begin position="143"/>
        <end position="168"/>
    </location>
</feature>
<accession>A0A1G4NWP9</accession>
<gene>
    <name evidence="8" type="primary">ycf63</name>
    <name evidence="8" type="ORF">H1444_46</name>
</gene>
<evidence type="ECO:0000256" key="3">
    <source>
        <dbReference type="ARBA" id="ARBA00022448"/>
    </source>
</evidence>
<evidence type="ECO:0008006" key="9">
    <source>
        <dbReference type="Google" id="ProtNLM"/>
    </source>
</evidence>
<comment type="caution">
    <text evidence="7">Lacks conserved residue(s) required for the propagation of feature annotation.</text>
</comment>
<keyword evidence="5 7" id="KW-1133">Transmembrane helix</keyword>
<dbReference type="Pfam" id="PF02405">
    <property type="entry name" value="MlaE"/>
    <property type="match status" value="1"/>
</dbReference>
<keyword evidence="6 7" id="KW-0472">Membrane</keyword>
<dbReference type="PANTHER" id="PTHR30188:SF4">
    <property type="entry name" value="PROTEIN TRIGALACTOSYLDIACYLGLYCEROL 1, CHLOROPLASTIC"/>
    <property type="match status" value="1"/>
</dbReference>
<evidence type="ECO:0000256" key="2">
    <source>
        <dbReference type="ARBA" id="ARBA00007556"/>
    </source>
</evidence>
<evidence type="ECO:0000256" key="6">
    <source>
        <dbReference type="ARBA" id="ARBA00023136"/>
    </source>
</evidence>
<dbReference type="AlphaFoldDB" id="A0A1G4NWP9"/>
<evidence type="ECO:0000256" key="7">
    <source>
        <dbReference type="RuleBase" id="RU362044"/>
    </source>
</evidence>
<feature type="transmembrane region" description="Helical" evidence="7">
    <location>
        <begin position="46"/>
        <end position="65"/>
    </location>
</feature>
<evidence type="ECO:0000256" key="5">
    <source>
        <dbReference type="ARBA" id="ARBA00022989"/>
    </source>
</evidence>
<organism evidence="8">
    <name type="scientific">Nemalion sp. H.1444</name>
    <dbReference type="NCBI Taxonomy" id="1907586"/>
    <lineage>
        <taxon>Eukaryota</taxon>
        <taxon>Rhodophyta</taxon>
        <taxon>Florideophyceae</taxon>
        <taxon>Nemaliophycidae</taxon>
        <taxon>Nemaliales</taxon>
        <taxon>Nemaliaceae</taxon>
        <taxon>Nemalion</taxon>
    </lineage>
</organism>
<comment type="similarity">
    <text evidence="2 7">Belongs to the MlaE permease family.</text>
</comment>
<dbReference type="EMBL" id="LT622871">
    <property type="protein sequence ID" value="SCW22919.1"/>
    <property type="molecule type" value="Genomic_DNA"/>
</dbReference>
<reference evidence="8" key="2">
    <citation type="submission" date="2016-10" db="EMBL/GenBank/DDBJ databases">
        <authorList>
            <person name="de Groot N.N."/>
        </authorList>
    </citation>
    <scope>NUCLEOTIDE SEQUENCE</scope>
    <source>
        <strain evidence="8">H.1444</strain>
    </source>
</reference>
<dbReference type="PANTHER" id="PTHR30188">
    <property type="entry name" value="ABC TRANSPORTER PERMEASE PROTEIN-RELATED"/>
    <property type="match status" value="1"/>
</dbReference>
<keyword evidence="8" id="KW-0934">Plastid</keyword>
<evidence type="ECO:0000256" key="1">
    <source>
        <dbReference type="ARBA" id="ARBA00004141"/>
    </source>
</evidence>
<name>A0A1G4NWP9_9FLOR</name>
<feature type="transmembrane region" description="Helical" evidence="7">
    <location>
        <begin position="224"/>
        <end position="247"/>
    </location>
</feature>
<dbReference type="NCBIfam" id="TIGR00056">
    <property type="entry name" value="MlaE family lipid ABC transporter permease subunit"/>
    <property type="match status" value="1"/>
</dbReference>